<name>A0ABV4CZV4_9BACT</name>
<organism evidence="3 4">
    <name type="scientific">Heminiphilus faecis</name>
    <dbReference type="NCBI Taxonomy" id="2601703"/>
    <lineage>
        <taxon>Bacteria</taxon>
        <taxon>Pseudomonadati</taxon>
        <taxon>Bacteroidota</taxon>
        <taxon>Bacteroidia</taxon>
        <taxon>Bacteroidales</taxon>
        <taxon>Muribaculaceae</taxon>
        <taxon>Heminiphilus</taxon>
    </lineage>
</organism>
<evidence type="ECO:0000313" key="4">
    <source>
        <dbReference type="Proteomes" id="UP001565200"/>
    </source>
</evidence>
<evidence type="ECO:0000256" key="2">
    <source>
        <dbReference type="HAMAP-Rule" id="MF_00048"/>
    </source>
</evidence>
<keyword evidence="4" id="KW-1185">Reference proteome</keyword>
<comment type="caution">
    <text evidence="3">The sequence shown here is derived from an EMBL/GenBank/DDBJ whole genome shotgun (WGS) entry which is preliminary data.</text>
</comment>
<evidence type="ECO:0000256" key="1">
    <source>
        <dbReference type="ARBA" id="ARBA00006738"/>
    </source>
</evidence>
<dbReference type="Pfam" id="PF02021">
    <property type="entry name" value="UPF0102"/>
    <property type="match status" value="1"/>
</dbReference>
<dbReference type="HAMAP" id="MF_00048">
    <property type="entry name" value="UPF0102"/>
    <property type="match status" value="1"/>
</dbReference>
<dbReference type="SUPFAM" id="SSF52980">
    <property type="entry name" value="Restriction endonuclease-like"/>
    <property type="match status" value="1"/>
</dbReference>
<dbReference type="CDD" id="cd20736">
    <property type="entry name" value="PoNe_Nuclease"/>
    <property type="match status" value="1"/>
</dbReference>
<accession>A0ABV4CZV4</accession>
<dbReference type="Proteomes" id="UP001565200">
    <property type="component" value="Unassembled WGS sequence"/>
</dbReference>
<dbReference type="RefSeq" id="WP_121699557.1">
    <property type="nucleotide sequence ID" value="NZ_JBCLPP010000014.1"/>
</dbReference>
<proteinExistence type="inferred from homology"/>
<sequence length="124" mass="14037">MARHNDLGAWGESIAREYLITRGYTIIEHDKRMGHYEIDIIALKGNRIIFIEVKTRLAGSFDPLEAITTKKISNICRAADSFVKQYNYPHEVQFDIIAITGSPDTSCEIEHIPDAFVPPLGGYR</sequence>
<dbReference type="PANTHER" id="PTHR34039">
    <property type="entry name" value="UPF0102 PROTEIN YRAN"/>
    <property type="match status" value="1"/>
</dbReference>
<dbReference type="InterPro" id="IPR011335">
    <property type="entry name" value="Restrct_endonuc-II-like"/>
</dbReference>
<dbReference type="InterPro" id="IPR003509">
    <property type="entry name" value="UPF0102_YraN-like"/>
</dbReference>
<comment type="similarity">
    <text evidence="1 2">Belongs to the UPF0102 family.</text>
</comment>
<dbReference type="PANTHER" id="PTHR34039:SF1">
    <property type="entry name" value="UPF0102 PROTEIN YRAN"/>
    <property type="match status" value="1"/>
</dbReference>
<dbReference type="InterPro" id="IPR011856">
    <property type="entry name" value="tRNA_endonuc-like_dom_sf"/>
</dbReference>
<dbReference type="Gene3D" id="3.40.1350.10">
    <property type="match status" value="1"/>
</dbReference>
<dbReference type="EMBL" id="JBCLPP010000014">
    <property type="protein sequence ID" value="MEY8245227.1"/>
    <property type="molecule type" value="Genomic_DNA"/>
</dbReference>
<evidence type="ECO:0000313" key="3">
    <source>
        <dbReference type="EMBL" id="MEY8245227.1"/>
    </source>
</evidence>
<protein>
    <recommendedName>
        <fullName evidence="2">UPF0102 protein AAK873_06300</fullName>
    </recommendedName>
</protein>
<gene>
    <name evidence="3" type="ORF">AAK873_06300</name>
</gene>
<reference evidence="3 4" key="1">
    <citation type="submission" date="2024-03" db="EMBL/GenBank/DDBJ databases">
        <title>Mouse gut bacterial collection (mGBC) of GemPharmatech.</title>
        <authorList>
            <person name="He Y."/>
            <person name="Dong L."/>
            <person name="Wu D."/>
            <person name="Gao X."/>
            <person name="Lin Z."/>
        </authorList>
    </citation>
    <scope>NUCLEOTIDE SEQUENCE [LARGE SCALE GENOMIC DNA]</scope>
    <source>
        <strain evidence="3 4">54-13</strain>
    </source>
</reference>